<gene>
    <name evidence="1" type="ORF">METZ01_LOCUS449408</name>
</gene>
<reference evidence="1" key="1">
    <citation type="submission" date="2018-05" db="EMBL/GenBank/DDBJ databases">
        <authorList>
            <person name="Lanie J.A."/>
            <person name="Ng W.-L."/>
            <person name="Kazmierczak K.M."/>
            <person name="Andrzejewski T.M."/>
            <person name="Davidsen T.M."/>
            <person name="Wayne K.J."/>
            <person name="Tettelin H."/>
            <person name="Glass J.I."/>
            <person name="Rusch D."/>
            <person name="Podicherti R."/>
            <person name="Tsui H.-C.T."/>
            <person name="Winkler M.E."/>
        </authorList>
    </citation>
    <scope>NUCLEOTIDE SEQUENCE</scope>
</reference>
<organism evidence="1">
    <name type="scientific">marine metagenome</name>
    <dbReference type="NCBI Taxonomy" id="408172"/>
    <lineage>
        <taxon>unclassified sequences</taxon>
        <taxon>metagenomes</taxon>
        <taxon>ecological metagenomes</taxon>
    </lineage>
</organism>
<dbReference type="AlphaFoldDB" id="A0A382ZM51"/>
<feature type="non-terminal residue" evidence="1">
    <location>
        <position position="117"/>
    </location>
</feature>
<evidence type="ECO:0000313" key="1">
    <source>
        <dbReference type="EMBL" id="SVD96554.1"/>
    </source>
</evidence>
<sequence length="117" mass="13340">MKRINLSFALLTSFALNLMAVPAAPYLITFAQPDSSTFQAHLRGDEYFSWIEAENKMIIVKNKTSGYFEFAILKRDDKNRLKLAPSGIAVIRRGQSSLRSNTNLPYISREQLGKIWQ</sequence>
<name>A0A382ZM51_9ZZZZ</name>
<proteinExistence type="predicted"/>
<protein>
    <submittedName>
        <fullName evidence="1">Uncharacterized protein</fullName>
    </submittedName>
</protein>
<accession>A0A382ZM51</accession>
<dbReference type="EMBL" id="UINC01185041">
    <property type="protein sequence ID" value="SVD96554.1"/>
    <property type="molecule type" value="Genomic_DNA"/>
</dbReference>